<accession>A0A239JWE3</accession>
<dbReference type="InterPro" id="IPR001610">
    <property type="entry name" value="PAC"/>
</dbReference>
<evidence type="ECO:0000313" key="5">
    <source>
        <dbReference type="Proteomes" id="UP000198281"/>
    </source>
</evidence>
<dbReference type="InterPro" id="IPR029787">
    <property type="entry name" value="Nucleotide_cyclase"/>
</dbReference>
<sequence length="406" mass="44832">MFNGAFHSAVIGMALVGLDGGLKRVNPSFAQMLGYEVAELEQLGFQAVTHADDLDSDLELFEAVLRGEIDHYRLEKRYLRRDGGTMHGMLSVSVVRDGDGAAELFVSQIEDVTQQKAAERSAREDAERLELALEVLDGGPWQYDIASKRFTMSPYLTRFVCGEGGEPIGNEEFLARIHPDDRALDFDAVGMGVQDRSVGYFRIRIHTGEYRWVRSTCKLLRDAAGRPETIVGVSVDITDERHRQARLQAEAESDALTGLLNRRGFERRTAGDPARWHGVVVIDLDRFKQVNDDYGHAAGDKVLREAGKRIAANVRKGDAVARLGGDEFAVLLTADGPCDCHALADRMLQALHRPYMLDGTPYDFSASIGIASRNHEDEGVDALLVRADAALYEAKRAGRAAWRMAA</sequence>
<dbReference type="SUPFAM" id="SSF55785">
    <property type="entry name" value="PYP-like sensor domain (PAS domain)"/>
    <property type="match status" value="2"/>
</dbReference>
<dbReference type="PROSITE" id="PS50113">
    <property type="entry name" value="PAC"/>
    <property type="match status" value="2"/>
</dbReference>
<dbReference type="PANTHER" id="PTHR44757:SF2">
    <property type="entry name" value="BIOFILM ARCHITECTURE MAINTENANCE PROTEIN MBAA"/>
    <property type="match status" value="1"/>
</dbReference>
<dbReference type="InterPro" id="IPR052155">
    <property type="entry name" value="Biofilm_reg_signaling"/>
</dbReference>
<dbReference type="Pfam" id="PF00990">
    <property type="entry name" value="GGDEF"/>
    <property type="match status" value="1"/>
</dbReference>
<evidence type="ECO:0000259" key="3">
    <source>
        <dbReference type="PROSITE" id="PS50887"/>
    </source>
</evidence>
<feature type="domain" description="PAS" evidence="1">
    <location>
        <begin position="1"/>
        <end position="68"/>
    </location>
</feature>
<proteinExistence type="predicted"/>
<reference evidence="5" key="1">
    <citation type="submission" date="2017-06" db="EMBL/GenBank/DDBJ databases">
        <authorList>
            <person name="Varghese N."/>
            <person name="Submissions S."/>
        </authorList>
    </citation>
    <scope>NUCLEOTIDE SEQUENCE [LARGE SCALE GENOMIC DNA]</scope>
    <source>
        <strain evidence="5">LNB2</strain>
    </source>
</reference>
<dbReference type="InterPro" id="IPR043128">
    <property type="entry name" value="Rev_trsase/Diguanyl_cyclase"/>
</dbReference>
<dbReference type="NCBIfam" id="TIGR00229">
    <property type="entry name" value="sensory_box"/>
    <property type="match status" value="1"/>
</dbReference>
<dbReference type="SMART" id="SM00267">
    <property type="entry name" value="GGDEF"/>
    <property type="match status" value="1"/>
</dbReference>
<dbReference type="EMBL" id="FZOS01000040">
    <property type="protein sequence ID" value="SNT09733.1"/>
    <property type="molecule type" value="Genomic_DNA"/>
</dbReference>
<keyword evidence="5" id="KW-1185">Reference proteome</keyword>
<dbReference type="Gene3D" id="2.10.70.100">
    <property type="match status" value="1"/>
</dbReference>
<dbReference type="PROSITE" id="PS50112">
    <property type="entry name" value="PAS"/>
    <property type="match status" value="1"/>
</dbReference>
<evidence type="ECO:0000313" key="4">
    <source>
        <dbReference type="EMBL" id="SNT09733.1"/>
    </source>
</evidence>
<dbReference type="SUPFAM" id="SSF55073">
    <property type="entry name" value="Nucleotide cyclase"/>
    <property type="match status" value="1"/>
</dbReference>
<dbReference type="NCBIfam" id="TIGR00254">
    <property type="entry name" value="GGDEF"/>
    <property type="match status" value="1"/>
</dbReference>
<evidence type="ECO:0000259" key="1">
    <source>
        <dbReference type="PROSITE" id="PS50112"/>
    </source>
</evidence>
<dbReference type="InterPro" id="IPR000700">
    <property type="entry name" value="PAS-assoc_C"/>
</dbReference>
<dbReference type="InterPro" id="IPR035965">
    <property type="entry name" value="PAS-like_dom_sf"/>
</dbReference>
<dbReference type="Pfam" id="PF08447">
    <property type="entry name" value="PAS_3"/>
    <property type="match status" value="1"/>
</dbReference>
<dbReference type="CDD" id="cd00130">
    <property type="entry name" value="PAS"/>
    <property type="match status" value="2"/>
</dbReference>
<dbReference type="SMART" id="SM00091">
    <property type="entry name" value="PAS"/>
    <property type="match status" value="2"/>
</dbReference>
<dbReference type="AlphaFoldDB" id="A0A239JWE3"/>
<evidence type="ECO:0000259" key="2">
    <source>
        <dbReference type="PROSITE" id="PS50113"/>
    </source>
</evidence>
<organism evidence="4 5">
    <name type="scientific">Edaphosphingomonas laterariae</name>
    <dbReference type="NCBI Taxonomy" id="861865"/>
    <lineage>
        <taxon>Bacteria</taxon>
        <taxon>Pseudomonadati</taxon>
        <taxon>Pseudomonadota</taxon>
        <taxon>Alphaproteobacteria</taxon>
        <taxon>Sphingomonadales</taxon>
        <taxon>Rhizorhabdaceae</taxon>
        <taxon>Edaphosphingomonas</taxon>
    </lineage>
</organism>
<gene>
    <name evidence="4" type="ORF">SAMN06295912_14015</name>
</gene>
<dbReference type="InterPro" id="IPR013655">
    <property type="entry name" value="PAS_fold_3"/>
</dbReference>
<dbReference type="OrthoDB" id="9812260at2"/>
<dbReference type="InterPro" id="IPR000014">
    <property type="entry name" value="PAS"/>
</dbReference>
<dbReference type="PROSITE" id="PS50887">
    <property type="entry name" value="GGDEF"/>
    <property type="match status" value="1"/>
</dbReference>
<dbReference type="Pfam" id="PF13426">
    <property type="entry name" value="PAS_9"/>
    <property type="match status" value="1"/>
</dbReference>
<feature type="domain" description="PAC" evidence="2">
    <location>
        <begin position="194"/>
        <end position="249"/>
    </location>
</feature>
<dbReference type="Proteomes" id="UP000198281">
    <property type="component" value="Unassembled WGS sequence"/>
</dbReference>
<dbReference type="RefSeq" id="WP_089221142.1">
    <property type="nucleotide sequence ID" value="NZ_FZOS01000040.1"/>
</dbReference>
<dbReference type="PANTHER" id="PTHR44757">
    <property type="entry name" value="DIGUANYLATE CYCLASE DGCP"/>
    <property type="match status" value="1"/>
</dbReference>
<feature type="domain" description="GGDEF" evidence="3">
    <location>
        <begin position="275"/>
        <end position="406"/>
    </location>
</feature>
<dbReference type="CDD" id="cd01949">
    <property type="entry name" value="GGDEF"/>
    <property type="match status" value="1"/>
</dbReference>
<protein>
    <submittedName>
        <fullName evidence="4">PAS domain S-box-containing protein/diguanylate cyclase (GGDEF) domain-containing protein</fullName>
    </submittedName>
</protein>
<feature type="domain" description="PAC" evidence="2">
    <location>
        <begin position="72"/>
        <end position="124"/>
    </location>
</feature>
<dbReference type="Gene3D" id="3.30.450.20">
    <property type="entry name" value="PAS domain"/>
    <property type="match status" value="2"/>
</dbReference>
<dbReference type="SMART" id="SM00086">
    <property type="entry name" value="PAC"/>
    <property type="match status" value="2"/>
</dbReference>
<dbReference type="Gene3D" id="3.30.70.270">
    <property type="match status" value="1"/>
</dbReference>
<name>A0A239JWE3_9SPHN</name>
<dbReference type="InterPro" id="IPR000160">
    <property type="entry name" value="GGDEF_dom"/>
</dbReference>